<protein>
    <submittedName>
        <fullName evidence="1">Uncharacterized protein</fullName>
    </submittedName>
</protein>
<dbReference type="EMBL" id="CM007653">
    <property type="protein sequence ID" value="ONI17118.1"/>
    <property type="molecule type" value="Genomic_DNA"/>
</dbReference>
<evidence type="ECO:0000313" key="1">
    <source>
        <dbReference type="EMBL" id="ONI17118.1"/>
    </source>
</evidence>
<proteinExistence type="predicted"/>
<reference evidence="1 2" key="1">
    <citation type="journal article" date="2013" name="Nat. Genet.">
        <title>The high-quality draft genome of peach (Prunus persica) identifies unique patterns of genetic diversity, domestication and genome evolution.</title>
        <authorList>
            <consortium name="International Peach Genome Initiative"/>
            <person name="Verde I."/>
            <person name="Abbott A.G."/>
            <person name="Scalabrin S."/>
            <person name="Jung S."/>
            <person name="Shu S."/>
            <person name="Marroni F."/>
            <person name="Zhebentyayeva T."/>
            <person name="Dettori M.T."/>
            <person name="Grimwood J."/>
            <person name="Cattonaro F."/>
            <person name="Zuccolo A."/>
            <person name="Rossini L."/>
            <person name="Jenkins J."/>
            <person name="Vendramin E."/>
            <person name="Meisel L.A."/>
            <person name="Decroocq V."/>
            <person name="Sosinski B."/>
            <person name="Prochnik S."/>
            <person name="Mitros T."/>
            <person name="Policriti A."/>
            <person name="Cipriani G."/>
            <person name="Dondini L."/>
            <person name="Ficklin S."/>
            <person name="Goodstein D.M."/>
            <person name="Xuan P."/>
            <person name="Del Fabbro C."/>
            <person name="Aramini V."/>
            <person name="Copetti D."/>
            <person name="Gonzalez S."/>
            <person name="Horner D.S."/>
            <person name="Falchi R."/>
            <person name="Lucas S."/>
            <person name="Mica E."/>
            <person name="Maldonado J."/>
            <person name="Lazzari B."/>
            <person name="Bielenberg D."/>
            <person name="Pirona R."/>
            <person name="Miculan M."/>
            <person name="Barakat A."/>
            <person name="Testolin R."/>
            <person name="Stella A."/>
            <person name="Tartarini S."/>
            <person name="Tonutti P."/>
            <person name="Arus P."/>
            <person name="Orellana A."/>
            <person name="Wells C."/>
            <person name="Main D."/>
            <person name="Vizzotto G."/>
            <person name="Silva H."/>
            <person name="Salamini F."/>
            <person name="Schmutz J."/>
            <person name="Morgante M."/>
            <person name="Rokhsar D.S."/>
        </authorList>
    </citation>
    <scope>NUCLEOTIDE SEQUENCE [LARGE SCALE GENOMIC DNA]</scope>
    <source>
        <strain evidence="2">cv. Nemared</strain>
    </source>
</reference>
<evidence type="ECO:0000313" key="2">
    <source>
        <dbReference type="Proteomes" id="UP000006882"/>
    </source>
</evidence>
<dbReference type="AlphaFoldDB" id="A0A251Q024"/>
<sequence length="83" mass="9204">MSNVLDGVISNKSIPLFSNIILKRLVDSLSHNSLSGKVVGFKRLKRGWLPLPHELWQVISMDFILGLTMTIKGCQFSGSGQTF</sequence>
<name>A0A251Q024_PRUPE</name>
<dbReference type="Proteomes" id="UP000006882">
    <property type="component" value="Chromosome G3"/>
</dbReference>
<accession>A0A251Q024</accession>
<gene>
    <name evidence="1" type="ORF">PRUPE_3G138800</name>
</gene>
<organism evidence="1 2">
    <name type="scientific">Prunus persica</name>
    <name type="common">Peach</name>
    <name type="synonym">Amygdalus persica</name>
    <dbReference type="NCBI Taxonomy" id="3760"/>
    <lineage>
        <taxon>Eukaryota</taxon>
        <taxon>Viridiplantae</taxon>
        <taxon>Streptophyta</taxon>
        <taxon>Embryophyta</taxon>
        <taxon>Tracheophyta</taxon>
        <taxon>Spermatophyta</taxon>
        <taxon>Magnoliopsida</taxon>
        <taxon>eudicotyledons</taxon>
        <taxon>Gunneridae</taxon>
        <taxon>Pentapetalae</taxon>
        <taxon>rosids</taxon>
        <taxon>fabids</taxon>
        <taxon>Rosales</taxon>
        <taxon>Rosaceae</taxon>
        <taxon>Amygdaloideae</taxon>
        <taxon>Amygdaleae</taxon>
        <taxon>Prunus</taxon>
    </lineage>
</organism>
<keyword evidence="2" id="KW-1185">Reference proteome</keyword>
<dbReference type="Gramene" id="ONI17118">
    <property type="protein sequence ID" value="ONI17118"/>
    <property type="gene ID" value="PRUPE_3G138800"/>
</dbReference>